<reference evidence="12 13" key="1">
    <citation type="submission" date="2023-10" db="EMBL/GenBank/DDBJ databases">
        <authorList>
            <person name="Maclean D."/>
            <person name="Macfadyen A."/>
        </authorList>
    </citation>
    <scope>NUCLEOTIDE SEQUENCE [LARGE SCALE GENOMIC DNA]</scope>
</reference>
<evidence type="ECO:0000256" key="1">
    <source>
        <dbReference type="ARBA" id="ARBA00004141"/>
    </source>
</evidence>
<keyword evidence="7 9" id="KW-0472">Membrane</keyword>
<protein>
    <submittedName>
        <fullName evidence="12">Uncharacterized protein</fullName>
    </submittedName>
</protein>
<evidence type="ECO:0000313" key="13">
    <source>
        <dbReference type="Proteomes" id="UP001314263"/>
    </source>
</evidence>
<dbReference type="InterPro" id="IPR017871">
    <property type="entry name" value="ABC_transporter-like_CS"/>
</dbReference>
<comment type="similarity">
    <text evidence="8">Belongs to the ABC transporter superfamily. ABCB family. Heavy Metal importer (TC 3.A.1.210) subfamily.</text>
</comment>
<keyword evidence="3 9" id="KW-0812">Transmembrane</keyword>
<organism evidence="12 13">
    <name type="scientific">Coccomyxa viridis</name>
    <dbReference type="NCBI Taxonomy" id="1274662"/>
    <lineage>
        <taxon>Eukaryota</taxon>
        <taxon>Viridiplantae</taxon>
        <taxon>Chlorophyta</taxon>
        <taxon>core chlorophytes</taxon>
        <taxon>Trebouxiophyceae</taxon>
        <taxon>Trebouxiophyceae incertae sedis</taxon>
        <taxon>Coccomyxaceae</taxon>
        <taxon>Coccomyxa</taxon>
    </lineage>
</organism>
<dbReference type="CDD" id="cd18582">
    <property type="entry name" value="ABC_6TM_ATM1_ABCB7"/>
    <property type="match status" value="1"/>
</dbReference>
<dbReference type="PROSITE" id="PS00211">
    <property type="entry name" value="ABC_TRANSPORTER_1"/>
    <property type="match status" value="1"/>
</dbReference>
<evidence type="ECO:0000313" key="12">
    <source>
        <dbReference type="EMBL" id="CAK0783343.1"/>
    </source>
</evidence>
<evidence type="ECO:0000256" key="6">
    <source>
        <dbReference type="ARBA" id="ARBA00022989"/>
    </source>
</evidence>
<feature type="domain" description="ABC transmembrane type-1" evidence="11">
    <location>
        <begin position="109"/>
        <end position="394"/>
    </location>
</feature>
<dbReference type="Pfam" id="PF00664">
    <property type="entry name" value="ABC_membrane"/>
    <property type="match status" value="1"/>
</dbReference>
<evidence type="ECO:0000259" key="11">
    <source>
        <dbReference type="PROSITE" id="PS50929"/>
    </source>
</evidence>
<keyword evidence="5" id="KW-0067">ATP-binding</keyword>
<comment type="subcellular location">
    <subcellularLocation>
        <location evidence="1">Membrane</location>
        <topology evidence="1">Multi-pass membrane protein</topology>
    </subcellularLocation>
</comment>
<dbReference type="SUPFAM" id="SSF90123">
    <property type="entry name" value="ABC transporter transmembrane region"/>
    <property type="match status" value="1"/>
</dbReference>
<dbReference type="GO" id="GO:0016887">
    <property type="term" value="F:ATP hydrolysis activity"/>
    <property type="evidence" value="ECO:0007669"/>
    <property type="project" value="InterPro"/>
</dbReference>
<dbReference type="Proteomes" id="UP001314263">
    <property type="component" value="Unassembled WGS sequence"/>
</dbReference>
<dbReference type="AlphaFoldDB" id="A0AAV1IBX2"/>
<dbReference type="InterPro" id="IPR003439">
    <property type="entry name" value="ABC_transporter-like_ATP-bd"/>
</dbReference>
<dbReference type="InterPro" id="IPR039421">
    <property type="entry name" value="Type_1_exporter"/>
</dbReference>
<keyword evidence="2" id="KW-0813">Transport</keyword>
<evidence type="ECO:0000256" key="7">
    <source>
        <dbReference type="ARBA" id="ARBA00023136"/>
    </source>
</evidence>
<feature type="transmembrane region" description="Helical" evidence="9">
    <location>
        <begin position="250"/>
        <end position="269"/>
    </location>
</feature>
<dbReference type="PANTHER" id="PTHR24221">
    <property type="entry name" value="ATP-BINDING CASSETTE SUB-FAMILY B"/>
    <property type="match status" value="1"/>
</dbReference>
<dbReference type="InterPro" id="IPR011527">
    <property type="entry name" value="ABC1_TM_dom"/>
</dbReference>
<feature type="domain" description="ABC transporter" evidence="10">
    <location>
        <begin position="471"/>
        <end position="705"/>
    </location>
</feature>
<dbReference type="FunFam" id="3.40.50.300:FF:000287">
    <property type="entry name" value="Multidrug ABC transporter ATP-binding protein"/>
    <property type="match status" value="1"/>
</dbReference>
<keyword evidence="4" id="KW-0547">Nucleotide-binding</keyword>
<dbReference type="InterPro" id="IPR003593">
    <property type="entry name" value="AAA+_ATPase"/>
</dbReference>
<feature type="transmembrane region" description="Helical" evidence="9">
    <location>
        <begin position="341"/>
        <end position="363"/>
    </location>
</feature>
<dbReference type="SUPFAM" id="SSF52540">
    <property type="entry name" value="P-loop containing nucleoside triphosphate hydrolases"/>
    <property type="match status" value="1"/>
</dbReference>
<evidence type="ECO:0000256" key="8">
    <source>
        <dbReference type="ARBA" id="ARBA00024363"/>
    </source>
</evidence>
<proteinExistence type="inferred from homology"/>
<dbReference type="Gene3D" id="1.20.1560.10">
    <property type="entry name" value="ABC transporter type 1, transmembrane domain"/>
    <property type="match status" value="1"/>
</dbReference>
<dbReference type="PROSITE" id="PS50893">
    <property type="entry name" value="ABC_TRANSPORTER_2"/>
    <property type="match status" value="1"/>
</dbReference>
<dbReference type="InterPro" id="IPR027417">
    <property type="entry name" value="P-loop_NTPase"/>
</dbReference>
<comment type="caution">
    <text evidence="12">The sequence shown here is derived from an EMBL/GenBank/DDBJ whole genome shotgun (WGS) entry which is preliminary data.</text>
</comment>
<dbReference type="SMART" id="SM00382">
    <property type="entry name" value="AAA"/>
    <property type="match status" value="1"/>
</dbReference>
<keyword evidence="13" id="KW-1185">Reference proteome</keyword>
<name>A0AAV1IBX2_9CHLO</name>
<evidence type="ECO:0000256" key="9">
    <source>
        <dbReference type="SAM" id="Phobius"/>
    </source>
</evidence>
<dbReference type="GO" id="GO:0005524">
    <property type="term" value="F:ATP binding"/>
    <property type="evidence" value="ECO:0007669"/>
    <property type="project" value="UniProtKB-KW"/>
</dbReference>
<sequence length="728" mass="78478">MEHTRLCARGRAGLPVLSARPLRLAAARARARSCRPEFLRVRQPRTVCQAAAAVSLDAEDDPRALLEGTSKTRPAKLPEPPKGTSLFAVLPYLCQLATADRQIWWRLGGASVLLLASKASGIYAPICLKKAVDALGGVVNQAAVHRTVQALLLSGVCRVFNTLAKEAQGPMFTPVAQASGRRVAYHTFSHVLDLDISFHLERRTGALSRILERGTRSVSMVFRAVVFTFIPTAVELILVCGLLSRTFTPLVSLMVLGTFVAYTLWTAALTRAAAEARKKVNKLDNLTTGKAVDALLNYETVKLFNNEQFEVDEYDQYLSGYQQAAVATENVAAVLNAGQGFILSAGLTAVLAFAALLSPVGSFTAGDLVMAQGLLLQVAAPLQFLGWFYRELRQSLVDMEAFFKILTTQPKLPDGHLTLPQPSIVGSTAGLQRSASAPSQEHALPQYGRHHANGNGAMEASTSGANSGVSIELRNISFGYQPNRPVLKGVSLKVEPGQSCAVVGPSGSGKSTLLRLLVRLYDVQGGAVLLDGIDVRELQQGSLRGAVAVVPQDTVLFADTVRRNIRYGRPGASDEEIDRAAEMAQLKPVIAGMAKGYDTLVGERGLKLSGGEKQRVAIARAFLRQPRLLICDEATSALDTATEQGIMTSLEELAQGRTSVFVAHRLSTVQRCDRIFVMQAGKVVEAGTHDELLRAGHVYADMWRSQAQADKEHERCIPEPMEALPLEA</sequence>
<evidence type="ECO:0000256" key="5">
    <source>
        <dbReference type="ARBA" id="ARBA00022840"/>
    </source>
</evidence>
<gene>
    <name evidence="12" type="ORF">CVIRNUC_006542</name>
</gene>
<dbReference type="GO" id="GO:0006879">
    <property type="term" value="P:intracellular iron ion homeostasis"/>
    <property type="evidence" value="ECO:0007669"/>
    <property type="project" value="TreeGrafter"/>
</dbReference>
<evidence type="ECO:0000256" key="2">
    <source>
        <dbReference type="ARBA" id="ARBA00022448"/>
    </source>
</evidence>
<feature type="transmembrane region" description="Helical" evidence="9">
    <location>
        <begin position="221"/>
        <end position="244"/>
    </location>
</feature>
<keyword evidence="6 9" id="KW-1133">Transmembrane helix</keyword>
<dbReference type="GO" id="GO:0140359">
    <property type="term" value="F:ABC-type transporter activity"/>
    <property type="evidence" value="ECO:0007669"/>
    <property type="project" value="InterPro"/>
</dbReference>
<accession>A0AAV1IBX2</accession>
<dbReference type="GO" id="GO:0005743">
    <property type="term" value="C:mitochondrial inner membrane"/>
    <property type="evidence" value="ECO:0007669"/>
    <property type="project" value="TreeGrafter"/>
</dbReference>
<dbReference type="Pfam" id="PF00005">
    <property type="entry name" value="ABC_tran"/>
    <property type="match status" value="1"/>
</dbReference>
<dbReference type="InterPro" id="IPR036640">
    <property type="entry name" value="ABC1_TM_sf"/>
</dbReference>
<evidence type="ECO:0000256" key="4">
    <source>
        <dbReference type="ARBA" id="ARBA00022741"/>
    </source>
</evidence>
<dbReference type="EMBL" id="CAUYUE010000008">
    <property type="protein sequence ID" value="CAK0783343.1"/>
    <property type="molecule type" value="Genomic_DNA"/>
</dbReference>
<evidence type="ECO:0000259" key="10">
    <source>
        <dbReference type="PROSITE" id="PS50893"/>
    </source>
</evidence>
<dbReference type="Gene3D" id="3.40.50.300">
    <property type="entry name" value="P-loop containing nucleotide triphosphate hydrolases"/>
    <property type="match status" value="1"/>
</dbReference>
<dbReference type="PROSITE" id="PS50929">
    <property type="entry name" value="ABC_TM1F"/>
    <property type="match status" value="1"/>
</dbReference>
<dbReference type="PANTHER" id="PTHR24221:SF470">
    <property type="entry name" value="MITOCHONDRIAL ABC TRANSPORTER ATM"/>
    <property type="match status" value="1"/>
</dbReference>
<evidence type="ECO:0000256" key="3">
    <source>
        <dbReference type="ARBA" id="ARBA00022692"/>
    </source>
</evidence>